<sequence length="121" mass="13807">MKTTYKTPHGPMDCYSNYLVFRLEGDGISEISAKEIMQYAYNHYGRNPFVFISNREFASNIDPKAYNAIDPKLMIGLAIVSAEEAVKQEAFNEQKLFEGSFSYFKTVEEAMGWADTVVKNH</sequence>
<name>A0A370Q657_9FLAO</name>
<protein>
    <recommendedName>
        <fullName evidence="3">SpoIIAA-like protein</fullName>
    </recommendedName>
</protein>
<proteinExistence type="predicted"/>
<comment type="caution">
    <text evidence="1">The sequence shown here is derived from an EMBL/GenBank/DDBJ whole genome shotgun (WGS) entry which is preliminary data.</text>
</comment>
<organism evidence="1 2">
    <name type="scientific">Marinirhabdus gelatinilytica</name>
    <dbReference type="NCBI Taxonomy" id="1703343"/>
    <lineage>
        <taxon>Bacteria</taxon>
        <taxon>Pseudomonadati</taxon>
        <taxon>Bacteroidota</taxon>
        <taxon>Flavobacteriia</taxon>
        <taxon>Flavobacteriales</taxon>
        <taxon>Flavobacteriaceae</taxon>
    </lineage>
</organism>
<reference evidence="1 2" key="1">
    <citation type="submission" date="2018-07" db="EMBL/GenBank/DDBJ databases">
        <title>Genomic Encyclopedia of Type Strains, Phase IV (KMG-IV): sequencing the most valuable type-strain genomes for metagenomic binning, comparative biology and taxonomic classification.</title>
        <authorList>
            <person name="Goeker M."/>
        </authorList>
    </citation>
    <scope>NUCLEOTIDE SEQUENCE [LARGE SCALE GENOMIC DNA]</scope>
    <source>
        <strain evidence="1 2">DSM 101478</strain>
    </source>
</reference>
<dbReference type="RefSeq" id="WP_115124567.1">
    <property type="nucleotide sequence ID" value="NZ_QRAO01000006.1"/>
</dbReference>
<dbReference type="Proteomes" id="UP000255317">
    <property type="component" value="Unassembled WGS sequence"/>
</dbReference>
<keyword evidence="2" id="KW-1185">Reference proteome</keyword>
<accession>A0A370Q657</accession>
<dbReference type="OrthoDB" id="1442370at2"/>
<evidence type="ECO:0000313" key="2">
    <source>
        <dbReference type="Proteomes" id="UP000255317"/>
    </source>
</evidence>
<dbReference type="AlphaFoldDB" id="A0A370Q657"/>
<dbReference type="EMBL" id="QRAO01000006">
    <property type="protein sequence ID" value="RDK83846.1"/>
    <property type="molecule type" value="Genomic_DNA"/>
</dbReference>
<evidence type="ECO:0000313" key="1">
    <source>
        <dbReference type="EMBL" id="RDK83846.1"/>
    </source>
</evidence>
<gene>
    <name evidence="1" type="ORF">C8D94_10659</name>
</gene>
<evidence type="ECO:0008006" key="3">
    <source>
        <dbReference type="Google" id="ProtNLM"/>
    </source>
</evidence>